<gene>
    <name evidence="1" type="ORF">ACFOHH_14100</name>
</gene>
<dbReference type="CDD" id="cd06150">
    <property type="entry name" value="YjgF_YER057c_UK114_like_2"/>
    <property type="match status" value="1"/>
</dbReference>
<organism evidence="1 2">
    <name type="scientific">Shinella pollutisoli</name>
    <dbReference type="NCBI Taxonomy" id="2250594"/>
    <lineage>
        <taxon>Bacteria</taxon>
        <taxon>Pseudomonadati</taxon>
        <taxon>Pseudomonadota</taxon>
        <taxon>Alphaproteobacteria</taxon>
        <taxon>Hyphomicrobiales</taxon>
        <taxon>Rhizobiaceae</taxon>
        <taxon>Shinella</taxon>
    </lineage>
</organism>
<sequence length="119" mass="12931">MSIQRFEPNGKRLSHVLVHNGIAYVTGQVPADRSQDVAGQTAQVLSRIDALLEKAGTDKSKILFAQVWLKHVVADFAAMNTVWEEWVPEDALPARATVEANLAAENILVEIAVQAAVEA</sequence>
<dbReference type="PANTHER" id="PTHR47328:SF1">
    <property type="entry name" value="RUTC FAMILY PROTEIN YOAB"/>
    <property type="match status" value="1"/>
</dbReference>
<comment type="caution">
    <text evidence="1">The sequence shown here is derived from an EMBL/GenBank/DDBJ whole genome shotgun (WGS) entry which is preliminary data.</text>
</comment>
<name>A0ABV7DIF9_9HYPH</name>
<evidence type="ECO:0000313" key="2">
    <source>
        <dbReference type="Proteomes" id="UP001595377"/>
    </source>
</evidence>
<accession>A0ABV7DIF9</accession>
<dbReference type="InterPro" id="IPR035709">
    <property type="entry name" value="YoaB-like"/>
</dbReference>
<reference evidence="2" key="1">
    <citation type="journal article" date="2019" name="Int. J. Syst. Evol. Microbiol.">
        <title>The Global Catalogue of Microorganisms (GCM) 10K type strain sequencing project: providing services to taxonomists for standard genome sequencing and annotation.</title>
        <authorList>
            <consortium name="The Broad Institute Genomics Platform"/>
            <consortium name="The Broad Institute Genome Sequencing Center for Infectious Disease"/>
            <person name="Wu L."/>
            <person name="Ma J."/>
        </authorList>
    </citation>
    <scope>NUCLEOTIDE SEQUENCE [LARGE SCALE GENOMIC DNA]</scope>
    <source>
        <strain evidence="2">KCTC 52677</strain>
    </source>
</reference>
<dbReference type="Pfam" id="PF01042">
    <property type="entry name" value="Ribonuc_L-PSP"/>
    <property type="match status" value="1"/>
</dbReference>
<evidence type="ECO:0000313" key="1">
    <source>
        <dbReference type="EMBL" id="MFC3074238.1"/>
    </source>
</evidence>
<dbReference type="Proteomes" id="UP001595377">
    <property type="component" value="Unassembled WGS sequence"/>
</dbReference>
<dbReference type="EMBL" id="JBHRSP010000023">
    <property type="protein sequence ID" value="MFC3074238.1"/>
    <property type="molecule type" value="Genomic_DNA"/>
</dbReference>
<dbReference type="InterPro" id="IPR006175">
    <property type="entry name" value="YjgF/YER057c/UK114"/>
</dbReference>
<dbReference type="Gene3D" id="3.30.1330.40">
    <property type="entry name" value="RutC-like"/>
    <property type="match status" value="1"/>
</dbReference>
<dbReference type="PANTHER" id="PTHR47328">
    <property type="match status" value="1"/>
</dbReference>
<dbReference type="SUPFAM" id="SSF55298">
    <property type="entry name" value="YjgF-like"/>
    <property type="match status" value="1"/>
</dbReference>
<dbReference type="RefSeq" id="WP_257315385.1">
    <property type="nucleotide sequence ID" value="NZ_JANFDG010000011.1"/>
</dbReference>
<proteinExistence type="predicted"/>
<keyword evidence="2" id="KW-1185">Reference proteome</keyword>
<dbReference type="InterPro" id="IPR035959">
    <property type="entry name" value="RutC-like_sf"/>
</dbReference>
<protein>
    <submittedName>
        <fullName evidence="1">RidA family protein</fullName>
    </submittedName>
</protein>